<dbReference type="RefSeq" id="WP_172239796.1">
    <property type="nucleotide sequence ID" value="NZ_BMDD01000001.1"/>
</dbReference>
<gene>
    <name evidence="1" type="ORF">GCM10007362_09490</name>
</gene>
<comment type="caution">
    <text evidence="1">The sequence shown here is derived from an EMBL/GenBank/DDBJ whole genome shotgun (WGS) entry which is preliminary data.</text>
</comment>
<proteinExistence type="predicted"/>
<organism evidence="1 2">
    <name type="scientific">Saccharibacillus endophyticus</name>
    <dbReference type="NCBI Taxonomy" id="2060666"/>
    <lineage>
        <taxon>Bacteria</taxon>
        <taxon>Bacillati</taxon>
        <taxon>Bacillota</taxon>
        <taxon>Bacilli</taxon>
        <taxon>Bacillales</taxon>
        <taxon>Paenibacillaceae</taxon>
        <taxon>Saccharibacillus</taxon>
    </lineage>
</organism>
<dbReference type="InterPro" id="IPR046100">
    <property type="entry name" value="DUF6037"/>
</dbReference>
<protein>
    <submittedName>
        <fullName evidence="1">Uncharacterized protein</fullName>
    </submittedName>
</protein>
<keyword evidence="2" id="KW-1185">Reference proteome</keyword>
<reference evidence="2" key="1">
    <citation type="journal article" date="2019" name="Int. J. Syst. Evol. Microbiol.">
        <title>The Global Catalogue of Microorganisms (GCM) 10K type strain sequencing project: providing services to taxonomists for standard genome sequencing and annotation.</title>
        <authorList>
            <consortium name="The Broad Institute Genomics Platform"/>
            <consortium name="The Broad Institute Genome Sequencing Center for Infectious Disease"/>
            <person name="Wu L."/>
            <person name="Ma J."/>
        </authorList>
    </citation>
    <scope>NUCLEOTIDE SEQUENCE [LARGE SCALE GENOMIC DNA]</scope>
    <source>
        <strain evidence="2">CCM 8702</strain>
    </source>
</reference>
<dbReference type="Proteomes" id="UP000605427">
    <property type="component" value="Unassembled WGS sequence"/>
</dbReference>
<dbReference type="Pfam" id="PF19503">
    <property type="entry name" value="DUF6037"/>
    <property type="match status" value="1"/>
</dbReference>
<sequence length="129" mass="15278">MGSSLFGNLEKLKKDMKKKKRSVDSFLFEYNKQRYVVLVKPYGKDDPKPPEALMQLEFLRVGKLRDRLTVPATKRQFMLDARAMRGYFDIEYAENLGEVFRELYERFADFIPTQVLEEKSEIEQEVLRG</sequence>
<name>A0ABQ1ZMW0_9BACL</name>
<accession>A0ABQ1ZMW0</accession>
<dbReference type="EMBL" id="BMDD01000001">
    <property type="protein sequence ID" value="GGH71912.1"/>
    <property type="molecule type" value="Genomic_DNA"/>
</dbReference>
<evidence type="ECO:0000313" key="2">
    <source>
        <dbReference type="Proteomes" id="UP000605427"/>
    </source>
</evidence>
<evidence type="ECO:0000313" key="1">
    <source>
        <dbReference type="EMBL" id="GGH71912.1"/>
    </source>
</evidence>